<organism evidence="1 3">
    <name type="scientific">Hydra vulgaris</name>
    <name type="common">Hydra</name>
    <name type="synonym">Hydra attenuata</name>
    <dbReference type="NCBI Taxonomy" id="6087"/>
    <lineage>
        <taxon>Eukaryota</taxon>
        <taxon>Metazoa</taxon>
        <taxon>Cnidaria</taxon>
        <taxon>Hydrozoa</taxon>
        <taxon>Hydroidolina</taxon>
        <taxon>Anthoathecata</taxon>
        <taxon>Aplanulata</taxon>
        <taxon>Hydridae</taxon>
        <taxon>Hydra</taxon>
    </lineage>
</organism>
<evidence type="ECO:0000313" key="4">
    <source>
        <dbReference type="RefSeq" id="XP_065653379.1"/>
    </source>
</evidence>
<dbReference type="RefSeq" id="XP_065653377.1">
    <property type="nucleotide sequence ID" value="XM_065797305.1"/>
</dbReference>
<evidence type="ECO:0000313" key="7">
    <source>
        <dbReference type="RefSeq" id="XP_065653382.1"/>
    </source>
</evidence>
<dbReference type="RefSeq" id="XP_065653379.1">
    <property type="nucleotide sequence ID" value="XM_065797307.1"/>
</dbReference>
<protein>
    <submittedName>
        <fullName evidence="2 3">Uncharacterized protein LOC136080528</fullName>
    </submittedName>
</protein>
<reference evidence="2 3" key="1">
    <citation type="submission" date="2025-05" db="UniProtKB">
        <authorList>
            <consortium name="RefSeq"/>
        </authorList>
    </citation>
    <scope>IDENTIFICATION</scope>
</reference>
<name>A0ABM4BVZ8_HYDVU</name>
<dbReference type="RefSeq" id="XP_065653380.1">
    <property type="nucleotide sequence ID" value="XM_065797308.1"/>
</dbReference>
<evidence type="ECO:0000313" key="1">
    <source>
        <dbReference type="Proteomes" id="UP001652625"/>
    </source>
</evidence>
<gene>
    <name evidence="2 3 4 5 6 7" type="primary">LOC136080528</name>
</gene>
<dbReference type="PANTHER" id="PTHR31912:SF34">
    <property type="entry name" value="NOTOCHORD-RELATED PROTEIN"/>
    <property type="match status" value="1"/>
</dbReference>
<sequence>MKDILDTAQYIPIELLLAQIIIECKHHSLSLNCYDHASNDGNITDYFDTDSYKQHPYFSKFPDAMVLHFYIDGFETTNPLGPHTQIHKMEALYMAVRNLPSRFLSKESSIFLVGMWYALDAKDKTRSYDIILAPLINMLKQLESDEGVKVSICNQTITVRASLALFSADNLGYHSLFGFFESFNARKFCRLCEVIKEENQIKFLETNYVKRTKESYDHSVNSVGQPDYKESESGIKNGCIFNELKFFHVMENFAVDAMHDLLEGIVPIELSDVLGSLSADGYISLSEFNLLLTEFNFDSSDRNSRPTTFVSFQRLKMTASECWCLIRNIPFIIGHKFPRDEPYWNLLLLLMDILDIVFAPKVNVGLASYLSHLIAEHHQSYLQLFPHKRLTPKHHFLVHYPTALLKCGPPCRYWCMRFESRHNFFKQVSRSTHCFKNIAFSLSKWGQLALANAFISHSVFSNCIINGKTYELFVNQVEPSDIIHFLQTSFLSQTETVHFLKWFEIGHYKILKESVMTCSSNDGIPEFGFVESVIYLNNTVFMIMRMLTVYYFDSHFHGYLVDYNPQSTLFCKQVHELKDHIPLNIHQVFYEEKELFFVAPRYVVF</sequence>
<proteinExistence type="predicted"/>
<dbReference type="RefSeq" id="XP_065653381.1">
    <property type="nucleotide sequence ID" value="XM_065797309.1"/>
</dbReference>
<dbReference type="RefSeq" id="XP_065653378.1">
    <property type="nucleotide sequence ID" value="XM_065797306.1"/>
</dbReference>
<evidence type="ECO:0000313" key="5">
    <source>
        <dbReference type="RefSeq" id="XP_065653380.1"/>
    </source>
</evidence>
<dbReference type="GeneID" id="136080528"/>
<dbReference type="RefSeq" id="XP_065653382.1">
    <property type="nucleotide sequence ID" value="XM_065797310.1"/>
</dbReference>
<evidence type="ECO:0000313" key="3">
    <source>
        <dbReference type="RefSeq" id="XP_065653378.1"/>
    </source>
</evidence>
<evidence type="ECO:0000313" key="6">
    <source>
        <dbReference type="RefSeq" id="XP_065653381.1"/>
    </source>
</evidence>
<evidence type="ECO:0000313" key="2">
    <source>
        <dbReference type="RefSeq" id="XP_065653377.1"/>
    </source>
</evidence>
<dbReference type="PANTHER" id="PTHR31912">
    <property type="entry name" value="IP13529P"/>
    <property type="match status" value="1"/>
</dbReference>
<accession>A0ABM4BVZ8</accession>
<dbReference type="Proteomes" id="UP001652625">
    <property type="component" value="Chromosome 05"/>
</dbReference>
<keyword evidence="1" id="KW-1185">Reference proteome</keyword>